<keyword evidence="5 13" id="KW-0479">Metal-binding</keyword>
<dbReference type="GO" id="GO:0019693">
    <property type="term" value="P:ribose phosphate metabolic process"/>
    <property type="evidence" value="ECO:0007669"/>
    <property type="project" value="TreeGrafter"/>
</dbReference>
<accession>A0A2R8C0J4</accession>
<dbReference type="Pfam" id="PF06094">
    <property type="entry name" value="GGACT"/>
    <property type="match status" value="1"/>
</dbReference>
<dbReference type="Pfam" id="PF00293">
    <property type="entry name" value="NUDIX"/>
    <property type="match status" value="1"/>
</dbReference>
<feature type="binding site" evidence="13">
    <location>
        <position position="275"/>
    </location>
    <ligand>
        <name>Mg(2+)</name>
        <dbReference type="ChEBI" id="CHEBI:18420"/>
        <label>1</label>
    </ligand>
</feature>
<evidence type="ECO:0000256" key="15">
    <source>
        <dbReference type="RuleBase" id="RU003476"/>
    </source>
</evidence>
<dbReference type="InterPro" id="IPR013024">
    <property type="entry name" value="GGCT-like"/>
</dbReference>
<evidence type="ECO:0000256" key="7">
    <source>
        <dbReference type="ARBA" id="ARBA00022842"/>
    </source>
</evidence>
<dbReference type="GO" id="GO:0047631">
    <property type="term" value="F:ADP-ribose diphosphatase activity"/>
    <property type="evidence" value="ECO:0007669"/>
    <property type="project" value="UniProtKB-EC"/>
</dbReference>
<comment type="catalytic activity">
    <reaction evidence="12">
        <text>ADP-D-ribose + H2O = D-ribose 5-phosphate + AMP + 2 H(+)</text>
        <dbReference type="Rhea" id="RHEA:10412"/>
        <dbReference type="ChEBI" id="CHEBI:15377"/>
        <dbReference type="ChEBI" id="CHEBI:15378"/>
        <dbReference type="ChEBI" id="CHEBI:57967"/>
        <dbReference type="ChEBI" id="CHEBI:78346"/>
        <dbReference type="ChEBI" id="CHEBI:456215"/>
        <dbReference type="EC" id="3.6.1.13"/>
    </reaction>
</comment>
<evidence type="ECO:0000313" key="17">
    <source>
        <dbReference type="EMBL" id="SPJ25935.1"/>
    </source>
</evidence>
<keyword evidence="7 13" id="KW-0460">Magnesium</keyword>
<dbReference type="SUPFAM" id="SSF110857">
    <property type="entry name" value="Gamma-glutamyl cyclotransferase-like"/>
    <property type="match status" value="1"/>
</dbReference>
<comment type="function">
    <text evidence="8">Acts on ADP-mannose and ADP-glucose as well as ADP-ribose. Prevents glycogen biosynthesis. The reaction catalyzed by this enzyme is a limiting step of the gluconeogenic process.</text>
</comment>
<comment type="cofactor">
    <cofactor evidence="1 13">
        <name>Mg(2+)</name>
        <dbReference type="ChEBI" id="CHEBI:18420"/>
    </cofactor>
</comment>
<dbReference type="InterPro" id="IPR004385">
    <property type="entry name" value="NDP_pyrophosphatase"/>
</dbReference>
<dbReference type="AlphaFoldDB" id="A0A2R8C0J4"/>
<evidence type="ECO:0000256" key="3">
    <source>
        <dbReference type="ARBA" id="ARBA00012453"/>
    </source>
</evidence>
<dbReference type="CDD" id="cd06661">
    <property type="entry name" value="GGCT_like"/>
    <property type="match status" value="1"/>
</dbReference>
<evidence type="ECO:0000256" key="8">
    <source>
        <dbReference type="ARBA" id="ARBA00025164"/>
    </source>
</evidence>
<dbReference type="InterPro" id="IPR036568">
    <property type="entry name" value="GGCT-like_sf"/>
</dbReference>
<evidence type="ECO:0000256" key="14">
    <source>
        <dbReference type="PIRSR" id="PIRSR604385-3"/>
    </source>
</evidence>
<evidence type="ECO:0000313" key="18">
    <source>
        <dbReference type="Proteomes" id="UP000244912"/>
    </source>
</evidence>
<reference evidence="17 18" key="1">
    <citation type="submission" date="2018-03" db="EMBL/GenBank/DDBJ databases">
        <authorList>
            <person name="Keele B.F."/>
        </authorList>
    </citation>
    <scope>NUCLEOTIDE SEQUENCE [LARGE SCALE GENOMIC DNA]</scope>
    <source>
        <strain evidence="17 18">CECT 8504</strain>
    </source>
</reference>
<feature type="domain" description="Nudix hydrolase" evidence="16">
    <location>
        <begin position="217"/>
        <end position="362"/>
    </location>
</feature>
<feature type="binding site" evidence="13">
    <location>
        <position position="328"/>
    </location>
    <ligand>
        <name>Mg(2+)</name>
        <dbReference type="ChEBI" id="CHEBI:18420"/>
        <label>1</label>
    </ligand>
</feature>
<dbReference type="GO" id="GO:0046872">
    <property type="term" value="F:metal ion binding"/>
    <property type="evidence" value="ECO:0007669"/>
    <property type="project" value="UniProtKB-KW"/>
</dbReference>
<dbReference type="Gene3D" id="3.90.79.10">
    <property type="entry name" value="Nucleoside Triphosphate Pyrophosphohydrolase"/>
    <property type="match status" value="1"/>
</dbReference>
<dbReference type="PROSITE" id="PS00893">
    <property type="entry name" value="NUDIX_BOX"/>
    <property type="match status" value="1"/>
</dbReference>
<dbReference type="NCBIfam" id="TIGR00052">
    <property type="entry name" value="nudix-type nucleoside diphosphatase, YffH/AdpP family"/>
    <property type="match status" value="1"/>
</dbReference>
<dbReference type="Proteomes" id="UP000244912">
    <property type="component" value="Unassembled WGS sequence"/>
</dbReference>
<evidence type="ECO:0000256" key="12">
    <source>
        <dbReference type="ARBA" id="ARBA00049546"/>
    </source>
</evidence>
<dbReference type="PANTHER" id="PTHR11839">
    <property type="entry name" value="UDP/ADP-SUGAR PYROPHOSPHATASE"/>
    <property type="match status" value="1"/>
</dbReference>
<evidence type="ECO:0000256" key="5">
    <source>
        <dbReference type="ARBA" id="ARBA00022723"/>
    </source>
</evidence>
<dbReference type="SUPFAM" id="SSF55811">
    <property type="entry name" value="Nudix"/>
    <property type="match status" value="1"/>
</dbReference>
<evidence type="ECO:0000256" key="6">
    <source>
        <dbReference type="ARBA" id="ARBA00022801"/>
    </source>
</evidence>
<dbReference type="InterPro" id="IPR020084">
    <property type="entry name" value="NUDIX_hydrolase_CS"/>
</dbReference>
<feature type="short sequence motif" description="Nudix box" evidence="14">
    <location>
        <begin position="260"/>
        <end position="282"/>
    </location>
</feature>
<dbReference type="OrthoDB" id="5292471at2"/>
<evidence type="ECO:0000256" key="4">
    <source>
        <dbReference type="ARBA" id="ARBA00013297"/>
    </source>
</evidence>
<sequence length="371" mass="40920">MKHLFLFGTLCDPELRSIVVGHETEGRPARLKDYVVERAEAGDWPILVARAGATVEGVLVTLDDKAADRADFYEAAFAYTPEPCLLETAEEGRVEALLYRAPGGRGSGTAWLLDDWQRLHGPLTRTAAQEAMSLYGKVDAKTLCRRMPTIRVRAAATVRARATPAPSTVRSPRHRDSVEILNHRQPYHHFFAVGQTDLRHPTFAGGMSAPMERAGLHAADAVSVLPFDPSRRRVLLVEQFRYGAWLRGDPYPWQLEPPAGRVDPGETPETAVRREALEEAGISIGKLFRIAGYYPAPGSITEFVDSYVGLADLPDTAEGLGGLPQEQEDIRIHILPFDDAMNLIETGEASTGPLVLSLLWLDRALRRGELR</sequence>
<dbReference type="PROSITE" id="PS51462">
    <property type="entry name" value="NUDIX"/>
    <property type="match status" value="1"/>
</dbReference>
<feature type="binding site" evidence="13">
    <location>
        <position position="259"/>
    </location>
    <ligand>
        <name>Mg(2+)</name>
        <dbReference type="ChEBI" id="CHEBI:18420"/>
        <label>1</label>
    </ligand>
</feature>
<dbReference type="GO" id="GO:0006753">
    <property type="term" value="P:nucleoside phosphate metabolic process"/>
    <property type="evidence" value="ECO:0007669"/>
    <property type="project" value="TreeGrafter"/>
</dbReference>
<dbReference type="GO" id="GO:0019144">
    <property type="term" value="F:ADP-sugar diphosphatase activity"/>
    <property type="evidence" value="ECO:0007669"/>
    <property type="project" value="TreeGrafter"/>
</dbReference>
<evidence type="ECO:0000256" key="9">
    <source>
        <dbReference type="ARBA" id="ARBA00030162"/>
    </source>
</evidence>
<proteinExistence type="inferred from homology"/>
<evidence type="ECO:0000259" key="16">
    <source>
        <dbReference type="PROSITE" id="PS51462"/>
    </source>
</evidence>
<dbReference type="RefSeq" id="WP_108895654.1">
    <property type="nucleotide sequence ID" value="NZ_ONZF01000012.1"/>
</dbReference>
<name>A0A2R8C0J4_9RHOB</name>
<dbReference type="EC" id="3.6.1.13" evidence="3"/>
<gene>
    <name evidence="17" type="primary">nudF</name>
    <name evidence="17" type="ORF">PAA8504_03790</name>
</gene>
<evidence type="ECO:0000256" key="11">
    <source>
        <dbReference type="ARBA" id="ARBA00033056"/>
    </source>
</evidence>
<dbReference type="InterPro" id="IPR020476">
    <property type="entry name" value="Nudix_hydrolase"/>
</dbReference>
<dbReference type="CDD" id="cd24155">
    <property type="entry name" value="NUDIX_ADPRase"/>
    <property type="match status" value="1"/>
</dbReference>
<dbReference type="EMBL" id="ONZF01000012">
    <property type="protein sequence ID" value="SPJ25935.1"/>
    <property type="molecule type" value="Genomic_DNA"/>
</dbReference>
<dbReference type="InterPro" id="IPR000086">
    <property type="entry name" value="NUDIX_hydrolase_dom"/>
</dbReference>
<dbReference type="InterPro" id="IPR009288">
    <property type="entry name" value="AIG2-like_dom"/>
</dbReference>
<dbReference type="PANTHER" id="PTHR11839:SF5">
    <property type="entry name" value="ADP-RIBOSE PYROPHOSPHATASE"/>
    <property type="match status" value="1"/>
</dbReference>
<keyword evidence="6 15" id="KW-0378">Hydrolase</keyword>
<evidence type="ECO:0000256" key="13">
    <source>
        <dbReference type="PIRSR" id="PIRSR604385-2"/>
    </source>
</evidence>
<comment type="similarity">
    <text evidence="2">Belongs to the Nudix hydrolase family. NudF subfamily.</text>
</comment>
<organism evidence="17 18">
    <name type="scientific">Palleronia abyssalis</name>
    <dbReference type="NCBI Taxonomy" id="1501240"/>
    <lineage>
        <taxon>Bacteria</taxon>
        <taxon>Pseudomonadati</taxon>
        <taxon>Pseudomonadota</taxon>
        <taxon>Alphaproteobacteria</taxon>
        <taxon>Rhodobacterales</taxon>
        <taxon>Roseobacteraceae</taxon>
        <taxon>Palleronia</taxon>
    </lineage>
</organism>
<dbReference type="Gene3D" id="3.10.490.10">
    <property type="entry name" value="Gamma-glutamyl cyclotransferase-like"/>
    <property type="match status" value="1"/>
</dbReference>
<protein>
    <recommendedName>
        <fullName evidence="4">ADP-ribose pyrophosphatase</fullName>
        <ecNumber evidence="3">3.6.1.13</ecNumber>
    </recommendedName>
    <alternativeName>
        <fullName evidence="9">ADP-ribose diphosphatase</fullName>
    </alternativeName>
    <alternativeName>
        <fullName evidence="11">ADP-ribose phosphohydrolase</fullName>
    </alternativeName>
    <alternativeName>
        <fullName evidence="10">Adenosine diphosphoribose pyrophosphatase</fullName>
    </alternativeName>
</protein>
<evidence type="ECO:0000256" key="2">
    <source>
        <dbReference type="ARBA" id="ARBA00007482"/>
    </source>
</evidence>
<dbReference type="InterPro" id="IPR015797">
    <property type="entry name" value="NUDIX_hydrolase-like_dom_sf"/>
</dbReference>
<keyword evidence="18" id="KW-1185">Reference proteome</keyword>
<dbReference type="GO" id="GO:0005829">
    <property type="term" value="C:cytosol"/>
    <property type="evidence" value="ECO:0007669"/>
    <property type="project" value="TreeGrafter"/>
</dbReference>
<evidence type="ECO:0000256" key="1">
    <source>
        <dbReference type="ARBA" id="ARBA00001946"/>
    </source>
</evidence>
<evidence type="ECO:0000256" key="10">
    <source>
        <dbReference type="ARBA" id="ARBA00030308"/>
    </source>
</evidence>
<feature type="binding site" evidence="13">
    <location>
        <position position="279"/>
    </location>
    <ligand>
        <name>Mg(2+)</name>
        <dbReference type="ChEBI" id="CHEBI:18420"/>
        <label>1</label>
    </ligand>
</feature>
<dbReference type="PRINTS" id="PR00502">
    <property type="entry name" value="NUDIXFAMILY"/>
</dbReference>